<evidence type="ECO:0000313" key="2">
    <source>
        <dbReference type="Proteomes" id="UP000664991"/>
    </source>
</evidence>
<dbReference type="EMBL" id="JAEMGP010000001">
    <property type="protein sequence ID" value="KAG5214457.1"/>
    <property type="molecule type" value="Genomic_DNA"/>
</dbReference>
<dbReference type="Proteomes" id="UP000664991">
    <property type="component" value="Unassembled WGS sequence"/>
</dbReference>
<evidence type="ECO:0000313" key="1">
    <source>
        <dbReference type="EMBL" id="KAG5214457.1"/>
    </source>
</evidence>
<proteinExistence type="predicted"/>
<dbReference type="AlphaFoldDB" id="A0A836AEU8"/>
<comment type="caution">
    <text evidence="1">The sequence shown here is derived from an EMBL/GenBank/DDBJ whole genome shotgun (WGS) entry which is preliminary data.</text>
</comment>
<organism evidence="1 2">
    <name type="scientific">Ovis aries</name>
    <name type="common">Sheep</name>
    <dbReference type="NCBI Taxonomy" id="9940"/>
    <lineage>
        <taxon>Eukaryota</taxon>
        <taxon>Metazoa</taxon>
        <taxon>Chordata</taxon>
        <taxon>Craniata</taxon>
        <taxon>Vertebrata</taxon>
        <taxon>Euteleostomi</taxon>
        <taxon>Mammalia</taxon>
        <taxon>Eutheria</taxon>
        <taxon>Laurasiatheria</taxon>
        <taxon>Artiodactyla</taxon>
        <taxon>Ruminantia</taxon>
        <taxon>Pecora</taxon>
        <taxon>Bovidae</taxon>
        <taxon>Caprinae</taxon>
        <taxon>Ovis</taxon>
    </lineage>
</organism>
<accession>A0A836AEU8</accession>
<protein>
    <submittedName>
        <fullName evidence="1">Uncharacterized protein</fullName>
    </submittedName>
</protein>
<sequence length="86" mass="8617">MELLGPGREEVVLGRGHPECQVPTGKAGGQDAVAAGAPVAAGALDTGECLRPALRSRGSAGWLAPGTLPPDRVMDADEAVASGWLT</sequence>
<gene>
    <name evidence="1" type="ORF">JEQ12_000033</name>
</gene>
<reference evidence="1 2" key="1">
    <citation type="submission" date="2020-12" db="EMBL/GenBank/DDBJ databases">
        <title>De novo assembly of Tibetan sheep genome.</title>
        <authorList>
            <person name="Li X."/>
        </authorList>
    </citation>
    <scope>NUCLEOTIDE SEQUENCE [LARGE SCALE GENOMIC DNA]</scope>
    <source>
        <tissue evidence="1">Heart</tissue>
    </source>
</reference>
<name>A0A836AEU8_SHEEP</name>